<reference evidence="4" key="1">
    <citation type="journal article" date="2021" name="PeerJ">
        <title>Extensive microbial diversity within the chicken gut microbiome revealed by metagenomics and culture.</title>
        <authorList>
            <person name="Gilroy R."/>
            <person name="Ravi A."/>
            <person name="Getino M."/>
            <person name="Pursley I."/>
            <person name="Horton D.L."/>
            <person name="Alikhan N.F."/>
            <person name="Baker D."/>
            <person name="Gharbi K."/>
            <person name="Hall N."/>
            <person name="Watson M."/>
            <person name="Adriaenssens E.M."/>
            <person name="Foster-Nyarko E."/>
            <person name="Jarju S."/>
            <person name="Secka A."/>
            <person name="Antonio M."/>
            <person name="Oren A."/>
            <person name="Chaudhuri R.R."/>
            <person name="La Ragione R."/>
            <person name="Hildebrand F."/>
            <person name="Pallen M.J."/>
        </authorList>
    </citation>
    <scope>NUCLEOTIDE SEQUENCE</scope>
    <source>
        <strain evidence="4">6627</strain>
    </source>
</reference>
<reference evidence="4" key="2">
    <citation type="submission" date="2021-04" db="EMBL/GenBank/DDBJ databases">
        <authorList>
            <person name="Gilroy R."/>
        </authorList>
    </citation>
    <scope>NUCLEOTIDE SEQUENCE</scope>
    <source>
        <strain evidence="4">6627</strain>
    </source>
</reference>
<sequence length="168" mass="19910">MPTSTFENLKPEKKMRVTQALLKEFSNYPLNEAQVARIVKNAAIARGAFYKYFPNLTDAYRYLFEYALKQIHADFKTHPTQDAGFLLEKMDRFIAQANSSSYFDLFKMHFAANEILLHPEVSTKNLSPNEWVIFTLSHETLREIFADYPHRKFYLQRFREVITRLKEE</sequence>
<accession>A0A9D1UXV1</accession>
<dbReference type="SUPFAM" id="SSF46689">
    <property type="entry name" value="Homeodomain-like"/>
    <property type="match status" value="1"/>
</dbReference>
<keyword evidence="1 2" id="KW-0238">DNA-binding</keyword>
<evidence type="ECO:0000256" key="1">
    <source>
        <dbReference type="ARBA" id="ARBA00023125"/>
    </source>
</evidence>
<dbReference type="PROSITE" id="PS50977">
    <property type="entry name" value="HTH_TETR_2"/>
    <property type="match status" value="1"/>
</dbReference>
<comment type="caution">
    <text evidence="4">The sequence shown here is derived from an EMBL/GenBank/DDBJ whole genome shotgun (WGS) entry which is preliminary data.</text>
</comment>
<dbReference type="EMBL" id="DXFP01000066">
    <property type="protein sequence ID" value="HIX02480.1"/>
    <property type="molecule type" value="Genomic_DNA"/>
</dbReference>
<name>A0A9D1UXV1_9LACO</name>
<evidence type="ECO:0000259" key="3">
    <source>
        <dbReference type="PROSITE" id="PS50977"/>
    </source>
</evidence>
<dbReference type="Proteomes" id="UP000823963">
    <property type="component" value="Unassembled WGS sequence"/>
</dbReference>
<proteinExistence type="predicted"/>
<dbReference type="GO" id="GO:0003677">
    <property type="term" value="F:DNA binding"/>
    <property type="evidence" value="ECO:0007669"/>
    <property type="project" value="UniProtKB-UniRule"/>
</dbReference>
<evidence type="ECO:0000256" key="2">
    <source>
        <dbReference type="PROSITE-ProRule" id="PRU00335"/>
    </source>
</evidence>
<dbReference type="AlphaFoldDB" id="A0A9D1UXV1"/>
<feature type="DNA-binding region" description="H-T-H motif" evidence="2">
    <location>
        <begin position="34"/>
        <end position="53"/>
    </location>
</feature>
<dbReference type="Gene3D" id="1.10.357.10">
    <property type="entry name" value="Tetracycline Repressor, domain 2"/>
    <property type="match status" value="1"/>
</dbReference>
<dbReference type="InterPro" id="IPR009057">
    <property type="entry name" value="Homeodomain-like_sf"/>
</dbReference>
<organism evidence="4 5">
    <name type="scientific">Candidatus Ligilactobacillus excrementigallinarum</name>
    <dbReference type="NCBI Taxonomy" id="2838641"/>
    <lineage>
        <taxon>Bacteria</taxon>
        <taxon>Bacillati</taxon>
        <taxon>Bacillota</taxon>
        <taxon>Bacilli</taxon>
        <taxon>Lactobacillales</taxon>
        <taxon>Lactobacillaceae</taxon>
        <taxon>Ligilactobacillus</taxon>
    </lineage>
</organism>
<feature type="domain" description="HTH tetR-type" evidence="3">
    <location>
        <begin position="11"/>
        <end position="71"/>
    </location>
</feature>
<evidence type="ECO:0000313" key="4">
    <source>
        <dbReference type="EMBL" id="HIX02480.1"/>
    </source>
</evidence>
<protein>
    <submittedName>
        <fullName evidence="4">TetR/AcrR family transcriptional regulator</fullName>
    </submittedName>
</protein>
<dbReference type="InterPro" id="IPR001647">
    <property type="entry name" value="HTH_TetR"/>
</dbReference>
<gene>
    <name evidence="4" type="ORF">H9861_06980</name>
</gene>
<dbReference type="Pfam" id="PF00440">
    <property type="entry name" value="TetR_N"/>
    <property type="match status" value="1"/>
</dbReference>
<evidence type="ECO:0000313" key="5">
    <source>
        <dbReference type="Proteomes" id="UP000823963"/>
    </source>
</evidence>